<name>A0A2G5HQY0_CERBT</name>
<evidence type="ECO:0000256" key="6">
    <source>
        <dbReference type="SAM" id="Phobius"/>
    </source>
</evidence>
<feature type="transmembrane region" description="Helical" evidence="6">
    <location>
        <begin position="475"/>
        <end position="494"/>
    </location>
</feature>
<keyword evidence="4 6" id="KW-1133">Transmembrane helix</keyword>
<dbReference type="PIRSF" id="PIRSF006060">
    <property type="entry name" value="AA_transporter"/>
    <property type="match status" value="1"/>
</dbReference>
<dbReference type="Gene3D" id="1.20.1740.10">
    <property type="entry name" value="Amino acid/polyamine transporter I"/>
    <property type="match status" value="1"/>
</dbReference>
<feature type="transmembrane region" description="Helical" evidence="6">
    <location>
        <begin position="326"/>
        <end position="347"/>
    </location>
</feature>
<dbReference type="OrthoDB" id="3257095at2759"/>
<dbReference type="Pfam" id="PF13520">
    <property type="entry name" value="AA_permease_2"/>
    <property type="match status" value="1"/>
</dbReference>
<gene>
    <name evidence="7" type="ORF">CB0940_08826</name>
    <name evidence="8" type="ORF">RHO25_010065</name>
</gene>
<evidence type="ECO:0000313" key="8">
    <source>
        <dbReference type="EMBL" id="WPB05413.1"/>
    </source>
</evidence>
<feature type="transmembrane region" description="Helical" evidence="6">
    <location>
        <begin position="445"/>
        <end position="463"/>
    </location>
</feature>
<dbReference type="Proteomes" id="UP001302367">
    <property type="component" value="Chromosome 6"/>
</dbReference>
<evidence type="ECO:0000313" key="7">
    <source>
        <dbReference type="EMBL" id="PIA94956.1"/>
    </source>
</evidence>
<proteinExistence type="predicted"/>
<dbReference type="EMBL" id="LKMD01000104">
    <property type="protein sequence ID" value="PIA94956.1"/>
    <property type="molecule type" value="Genomic_DNA"/>
</dbReference>
<reference evidence="8 10" key="2">
    <citation type="submission" date="2023-09" db="EMBL/GenBank/DDBJ databases">
        <title>Complete-Gapless Cercospora beticola genome.</title>
        <authorList>
            <person name="Wyatt N.A."/>
            <person name="Spanner R.E."/>
            <person name="Bolton M.D."/>
        </authorList>
    </citation>
    <scope>NUCLEOTIDE SEQUENCE [LARGE SCALE GENOMIC DNA]</scope>
    <source>
        <strain evidence="8">Cb09-40</strain>
    </source>
</reference>
<feature type="transmembrane region" description="Helical" evidence="6">
    <location>
        <begin position="72"/>
        <end position="92"/>
    </location>
</feature>
<evidence type="ECO:0000256" key="2">
    <source>
        <dbReference type="ARBA" id="ARBA00022448"/>
    </source>
</evidence>
<evidence type="ECO:0000256" key="1">
    <source>
        <dbReference type="ARBA" id="ARBA00004141"/>
    </source>
</evidence>
<dbReference type="EMBL" id="CP134189">
    <property type="protein sequence ID" value="WPB05413.1"/>
    <property type="molecule type" value="Genomic_DNA"/>
</dbReference>
<comment type="subcellular location">
    <subcellularLocation>
        <location evidence="1">Membrane</location>
        <topology evidence="1">Multi-pass membrane protein</topology>
    </subcellularLocation>
</comment>
<organism evidence="7 9">
    <name type="scientific">Cercospora beticola</name>
    <name type="common">Sugarbeet leaf spot fungus</name>
    <dbReference type="NCBI Taxonomy" id="122368"/>
    <lineage>
        <taxon>Eukaryota</taxon>
        <taxon>Fungi</taxon>
        <taxon>Dikarya</taxon>
        <taxon>Ascomycota</taxon>
        <taxon>Pezizomycotina</taxon>
        <taxon>Dothideomycetes</taxon>
        <taxon>Dothideomycetidae</taxon>
        <taxon>Mycosphaerellales</taxon>
        <taxon>Mycosphaerellaceae</taxon>
        <taxon>Cercospora</taxon>
    </lineage>
</organism>
<keyword evidence="2" id="KW-0813">Transport</keyword>
<feature type="transmembrane region" description="Helical" evidence="6">
    <location>
        <begin position="275"/>
        <end position="299"/>
    </location>
</feature>
<dbReference type="PANTHER" id="PTHR45649">
    <property type="entry name" value="AMINO-ACID PERMEASE BAT1"/>
    <property type="match status" value="1"/>
</dbReference>
<feature type="transmembrane region" description="Helical" evidence="6">
    <location>
        <begin position="43"/>
        <end position="66"/>
    </location>
</feature>
<dbReference type="Proteomes" id="UP000230605">
    <property type="component" value="Chromosome 6"/>
</dbReference>
<feature type="transmembrane region" description="Helical" evidence="6">
    <location>
        <begin position="194"/>
        <end position="214"/>
    </location>
</feature>
<evidence type="ECO:0000256" key="3">
    <source>
        <dbReference type="ARBA" id="ARBA00022692"/>
    </source>
</evidence>
<dbReference type="GO" id="GO:0016020">
    <property type="term" value="C:membrane"/>
    <property type="evidence" value="ECO:0007669"/>
    <property type="project" value="UniProtKB-SubCell"/>
</dbReference>
<dbReference type="GO" id="GO:0022857">
    <property type="term" value="F:transmembrane transporter activity"/>
    <property type="evidence" value="ECO:0007669"/>
    <property type="project" value="InterPro"/>
</dbReference>
<evidence type="ECO:0000256" key="4">
    <source>
        <dbReference type="ARBA" id="ARBA00022989"/>
    </source>
</evidence>
<feature type="transmembrane region" description="Helical" evidence="6">
    <location>
        <begin position="402"/>
        <end position="424"/>
    </location>
</feature>
<keyword evidence="10" id="KW-1185">Reference proteome</keyword>
<protein>
    <submittedName>
        <fullName evidence="7">Putative amino-acid permease</fullName>
    </submittedName>
</protein>
<evidence type="ECO:0000313" key="10">
    <source>
        <dbReference type="Proteomes" id="UP001302367"/>
    </source>
</evidence>
<accession>A0A2G5HQY0</accession>
<keyword evidence="5 6" id="KW-0472">Membrane</keyword>
<evidence type="ECO:0000256" key="5">
    <source>
        <dbReference type="ARBA" id="ARBA00023136"/>
    </source>
</evidence>
<feature type="transmembrane region" description="Helical" evidence="6">
    <location>
        <begin position="162"/>
        <end position="182"/>
    </location>
</feature>
<sequence>MARQFSYDKEAHVASSDAEDSLSRDGDVIAQTRVERVFNTIQFFALSITFMSIWEAVAGNLYTVFYNGGPQTLVWGFLLVWAGAMAQAASLAEMASVQPISGAMYHWTYALAPLNIRRFATWMQGWITWAGWLSMTMGIGNSTAYWITSLVQLNFPNYQAKLWHSTLMIWAVLLLTTSINLYKFGKLVPWIETVAGCLHVSMFVVFSIVLLVLGPKHNADFVFFSRVDSALTSGWTNDFVSWNLGLQTSVWCFVGFDSAVHLAEEVRKPARTVPSVMVLTILINGAMAWLFILVILFTMGNPDDALNYPQPMLAVMLNATGSARGATAMGSLLVVISICAMIVNVASMSRLSWSWARDGALPKVLAYVDSVKRVPARAVLLSVVIVVLLSLVNIGSSVALQVFISLSTLAMYISYFIAILVMLLRRFGSSSPQMGPWTMGRLGSTVNAFALIYTAYVIIWLPFPTTMPITGANFNYSSPILAAVVLIAVGWWFVKRDSWPGLREDIIEVAITKD</sequence>
<feature type="transmembrane region" description="Helical" evidence="6">
    <location>
        <begin position="378"/>
        <end position="396"/>
    </location>
</feature>
<dbReference type="InterPro" id="IPR002293">
    <property type="entry name" value="AA/rel_permease1"/>
</dbReference>
<dbReference type="AlphaFoldDB" id="A0A2G5HQY0"/>
<feature type="transmembrane region" description="Helical" evidence="6">
    <location>
        <begin position="126"/>
        <end position="147"/>
    </location>
</feature>
<evidence type="ECO:0000313" key="9">
    <source>
        <dbReference type="Proteomes" id="UP000230605"/>
    </source>
</evidence>
<reference evidence="7 9" key="1">
    <citation type="submission" date="2015-10" db="EMBL/GenBank/DDBJ databases">
        <title>The cercosporin biosynthetic gene cluster was horizontally transferred to several fungal lineages and shown to be expanded in Cercospora beticola based on microsynteny with recipient genomes.</title>
        <authorList>
            <person name="De Jonge R."/>
            <person name="Ebert M.K."/>
            <person name="Suttle J.C."/>
            <person name="Jurick Ii W.M."/>
            <person name="Secor G.A."/>
            <person name="Thomma B.P."/>
            <person name="Van De Peer Y."/>
            <person name="Bolton M.D."/>
        </authorList>
    </citation>
    <scope>NUCLEOTIDE SEQUENCE [LARGE SCALE GENOMIC DNA]</scope>
    <source>
        <strain evidence="7 9">09-40</strain>
    </source>
</reference>
<keyword evidence="3 6" id="KW-0812">Transmembrane</keyword>
<dbReference type="PANTHER" id="PTHR45649:SF5">
    <property type="entry name" value="GABA TRANSPORTER (EUROFUNG)-RELATED"/>
    <property type="match status" value="1"/>
</dbReference>